<dbReference type="EMBL" id="QMEY01000041">
    <property type="protein sequence ID" value="RBQ13970.1"/>
    <property type="molecule type" value="Genomic_DNA"/>
</dbReference>
<keyword evidence="1" id="KW-0472">Membrane</keyword>
<protein>
    <submittedName>
        <fullName evidence="3">Pilus assembly protein</fullName>
    </submittedName>
</protein>
<dbReference type="OrthoDB" id="4220102at2"/>
<evidence type="ECO:0000313" key="3">
    <source>
        <dbReference type="EMBL" id="RBQ13970.1"/>
    </source>
</evidence>
<name>A0A366LJQ1_9ACTN</name>
<evidence type="ECO:0000256" key="1">
    <source>
        <dbReference type="SAM" id="Phobius"/>
    </source>
</evidence>
<evidence type="ECO:0000313" key="4">
    <source>
        <dbReference type="Proteomes" id="UP000253303"/>
    </source>
</evidence>
<dbReference type="Proteomes" id="UP000253303">
    <property type="component" value="Unassembled WGS sequence"/>
</dbReference>
<reference evidence="3 4" key="1">
    <citation type="submission" date="2018-06" db="EMBL/GenBank/DDBJ databases">
        <title>Sphaerisporangium craniellae sp. nov., isolated from a marine sponge in the South China Sea.</title>
        <authorList>
            <person name="Li L."/>
        </authorList>
    </citation>
    <scope>NUCLEOTIDE SEQUENCE [LARGE SCALE GENOMIC DNA]</scope>
    <source>
        <strain evidence="3 4">LHW63015</strain>
    </source>
</reference>
<comment type="caution">
    <text evidence="3">The sequence shown here is derived from an EMBL/GenBank/DDBJ whole genome shotgun (WGS) entry which is preliminary data.</text>
</comment>
<dbReference type="InterPro" id="IPR012495">
    <property type="entry name" value="TadE-like_dom"/>
</dbReference>
<proteinExistence type="predicted"/>
<dbReference type="AlphaFoldDB" id="A0A366LJQ1"/>
<feature type="transmembrane region" description="Helical" evidence="1">
    <location>
        <begin position="12"/>
        <end position="33"/>
    </location>
</feature>
<evidence type="ECO:0000259" key="2">
    <source>
        <dbReference type="Pfam" id="PF07811"/>
    </source>
</evidence>
<accession>A0A366LJQ1</accession>
<sequence>MSRDRGSATLEATVIYPGILLLLLLAINTALWFHARSVALAAAQEGLRAGRSYGAGAVAGKAVADRFIKKAGGAFLKSPVVRVTRAGNTLVVTVRGDAISLVPLMPRTVEQVARAPVERWTTG</sequence>
<dbReference type="RefSeq" id="WP_113986626.1">
    <property type="nucleotide sequence ID" value="NZ_QMEY01000041.1"/>
</dbReference>
<feature type="domain" description="TadE-like" evidence="2">
    <location>
        <begin position="6"/>
        <end position="48"/>
    </location>
</feature>
<gene>
    <name evidence="3" type="ORF">DP939_43100</name>
</gene>
<keyword evidence="1" id="KW-0812">Transmembrane</keyword>
<keyword evidence="1" id="KW-1133">Transmembrane helix</keyword>
<organism evidence="3 4">
    <name type="scientific">Spongiactinospora rosea</name>
    <dbReference type="NCBI Taxonomy" id="2248750"/>
    <lineage>
        <taxon>Bacteria</taxon>
        <taxon>Bacillati</taxon>
        <taxon>Actinomycetota</taxon>
        <taxon>Actinomycetes</taxon>
        <taxon>Streptosporangiales</taxon>
        <taxon>Streptosporangiaceae</taxon>
        <taxon>Spongiactinospora</taxon>
    </lineage>
</organism>
<keyword evidence="4" id="KW-1185">Reference proteome</keyword>
<dbReference type="Pfam" id="PF07811">
    <property type="entry name" value="TadE"/>
    <property type="match status" value="1"/>
</dbReference>